<dbReference type="SUPFAM" id="SSF111126">
    <property type="entry name" value="Ligand-binding domain in the NO signalling and Golgi transport"/>
    <property type="match status" value="1"/>
</dbReference>
<dbReference type="Gene3D" id="3.90.1520.10">
    <property type="entry name" value="H-NOX domain"/>
    <property type="match status" value="1"/>
</dbReference>
<dbReference type="PANTHER" id="PTHR45655:SF13">
    <property type="entry name" value="SOLUBLE GUANYLATE CYCLASE GCY-32-RELATED"/>
    <property type="match status" value="1"/>
</dbReference>
<reference evidence="2 3" key="1">
    <citation type="submission" date="2019-08" db="EMBL/GenBank/DDBJ databases">
        <title>Seonamhaeicola sediminis sp. nov., isolated from marine sediment.</title>
        <authorList>
            <person name="Cao W.R."/>
        </authorList>
    </citation>
    <scope>NUCLEOTIDE SEQUENCE [LARGE SCALE GENOMIC DNA]</scope>
    <source>
        <strain evidence="2 3">B011</strain>
    </source>
</reference>
<sequence>MKGIVFSEFLELVEEKFGMEMVDKIINQSDLKSQGAYTAVGTYEFSEMLQLVQNLSNNTKISIDDLLLVYGEHFFQVLERDYGKMLALYQDPIEMLSSIENHIHVEVKKIYPDAELPTFEVLEKTKTKLIMLYKSGRAMHQFGLGLMNKTFEFFNTSAEIVLEKIKKDGTEVKFLITQIPNGPK</sequence>
<dbReference type="InterPro" id="IPR011644">
    <property type="entry name" value="Heme_NO-bd"/>
</dbReference>
<dbReference type="AlphaFoldDB" id="A0A5D0I9P2"/>
<dbReference type="Pfam" id="PF07700">
    <property type="entry name" value="HNOB"/>
    <property type="match status" value="1"/>
</dbReference>
<dbReference type="Proteomes" id="UP000323930">
    <property type="component" value="Unassembled WGS sequence"/>
</dbReference>
<comment type="caution">
    <text evidence="2">The sequence shown here is derived from an EMBL/GenBank/DDBJ whole genome shotgun (WGS) entry which is preliminary data.</text>
</comment>
<gene>
    <name evidence="2" type="ORF">FUA24_08935</name>
</gene>
<name>A0A5D0I9P2_9FLAO</name>
<dbReference type="EMBL" id="VSDQ01000577">
    <property type="protein sequence ID" value="TYA78472.1"/>
    <property type="molecule type" value="Genomic_DNA"/>
</dbReference>
<keyword evidence="3" id="KW-1185">Reference proteome</keyword>
<proteinExistence type="predicted"/>
<dbReference type="RefSeq" id="WP_148541503.1">
    <property type="nucleotide sequence ID" value="NZ_VSDQ01000577.1"/>
</dbReference>
<feature type="domain" description="Heme NO-binding" evidence="1">
    <location>
        <begin position="2"/>
        <end position="160"/>
    </location>
</feature>
<evidence type="ECO:0000313" key="2">
    <source>
        <dbReference type="EMBL" id="TYA78472.1"/>
    </source>
</evidence>
<dbReference type="InterPro" id="IPR024096">
    <property type="entry name" value="NO_sig/Golgi_transp_ligand-bd"/>
</dbReference>
<dbReference type="GO" id="GO:0020037">
    <property type="term" value="F:heme binding"/>
    <property type="evidence" value="ECO:0007669"/>
    <property type="project" value="InterPro"/>
</dbReference>
<organism evidence="2 3">
    <name type="scientific">Seonamhaeicola marinus</name>
    <dbReference type="NCBI Taxonomy" id="1912246"/>
    <lineage>
        <taxon>Bacteria</taxon>
        <taxon>Pseudomonadati</taxon>
        <taxon>Bacteroidota</taxon>
        <taxon>Flavobacteriia</taxon>
        <taxon>Flavobacteriales</taxon>
        <taxon>Flavobacteriaceae</taxon>
    </lineage>
</organism>
<dbReference type="OrthoDB" id="7266652at2"/>
<evidence type="ECO:0000259" key="1">
    <source>
        <dbReference type="Pfam" id="PF07700"/>
    </source>
</evidence>
<evidence type="ECO:0000313" key="3">
    <source>
        <dbReference type="Proteomes" id="UP000323930"/>
    </source>
</evidence>
<accession>A0A5D0I9P2</accession>
<dbReference type="InterPro" id="IPR038158">
    <property type="entry name" value="H-NOX_domain_sf"/>
</dbReference>
<dbReference type="PANTHER" id="PTHR45655">
    <property type="entry name" value="GUANYLATE CYCLASE SOLUBLE SUBUNIT BETA-2"/>
    <property type="match status" value="1"/>
</dbReference>
<protein>
    <recommendedName>
        <fullName evidence="1">Heme NO-binding domain-containing protein</fullName>
    </recommendedName>
</protein>